<feature type="compositionally biased region" description="Low complexity" evidence="1">
    <location>
        <begin position="64"/>
        <end position="97"/>
    </location>
</feature>
<keyword evidence="4" id="KW-1185">Reference proteome</keyword>
<gene>
    <name evidence="3" type="ORF">J437_LFUL006324</name>
</gene>
<reference evidence="3" key="2">
    <citation type="submission" date="2017-10" db="EMBL/GenBank/DDBJ databases">
        <title>Ladona fulva Genome sequencing and assembly.</title>
        <authorList>
            <person name="Murali S."/>
            <person name="Richards S."/>
            <person name="Bandaranaike D."/>
            <person name="Bellair M."/>
            <person name="Blankenburg K."/>
            <person name="Chao H."/>
            <person name="Dinh H."/>
            <person name="Doddapaneni H."/>
            <person name="Dugan-Rocha S."/>
            <person name="Elkadiri S."/>
            <person name="Gnanaolivu R."/>
            <person name="Hernandez B."/>
            <person name="Skinner E."/>
            <person name="Javaid M."/>
            <person name="Lee S."/>
            <person name="Li M."/>
            <person name="Ming W."/>
            <person name="Munidasa M."/>
            <person name="Muniz J."/>
            <person name="Nguyen L."/>
            <person name="Hughes D."/>
            <person name="Osuji N."/>
            <person name="Pu L.-L."/>
            <person name="Puazo M."/>
            <person name="Qu C."/>
            <person name="Quiroz J."/>
            <person name="Raj R."/>
            <person name="Weissenberger G."/>
            <person name="Xin Y."/>
            <person name="Zou X."/>
            <person name="Han Y."/>
            <person name="Worley K."/>
            <person name="Muzny D."/>
            <person name="Gibbs R."/>
        </authorList>
    </citation>
    <scope>NUCLEOTIDE SEQUENCE</scope>
    <source>
        <strain evidence="3">Sampled in the wild</strain>
    </source>
</reference>
<evidence type="ECO:0000256" key="1">
    <source>
        <dbReference type="SAM" id="MobiDB-lite"/>
    </source>
</evidence>
<accession>A0A8K0NYB4</accession>
<dbReference type="EMBL" id="KZ308272">
    <property type="protein sequence ID" value="KAG8226222.1"/>
    <property type="molecule type" value="Genomic_DNA"/>
</dbReference>
<keyword evidence="2" id="KW-0732">Signal</keyword>
<sequence length="186" mass="20327">MKTVCLFLMAVAVMCSAEPPRGRYRPAWVTFQRQEEAPAPYPPSGWRPYKAFTLPTTYGVPSSTEAPQETTTTTEAAETTTTEAPETTTTEAAPEVTDAPEEESRGTDDYDENEPEPAPANIPSPGVYYVLLPDGTIQRVAYQAVIPAPPSGRYIVEQVEPPRAPLYAYSQSYNPGSPGLIRILKK</sequence>
<dbReference type="Proteomes" id="UP000792457">
    <property type="component" value="Unassembled WGS sequence"/>
</dbReference>
<evidence type="ECO:0008006" key="5">
    <source>
        <dbReference type="Google" id="ProtNLM"/>
    </source>
</evidence>
<evidence type="ECO:0000313" key="4">
    <source>
        <dbReference type="Proteomes" id="UP000792457"/>
    </source>
</evidence>
<protein>
    <recommendedName>
        <fullName evidence="5">DUF4794 domain-containing protein</fullName>
    </recommendedName>
</protein>
<organism evidence="3 4">
    <name type="scientific">Ladona fulva</name>
    <name type="common">Scarce chaser dragonfly</name>
    <name type="synonym">Libellula fulva</name>
    <dbReference type="NCBI Taxonomy" id="123851"/>
    <lineage>
        <taxon>Eukaryota</taxon>
        <taxon>Metazoa</taxon>
        <taxon>Ecdysozoa</taxon>
        <taxon>Arthropoda</taxon>
        <taxon>Hexapoda</taxon>
        <taxon>Insecta</taxon>
        <taxon>Pterygota</taxon>
        <taxon>Palaeoptera</taxon>
        <taxon>Odonata</taxon>
        <taxon>Epiprocta</taxon>
        <taxon>Anisoptera</taxon>
        <taxon>Libelluloidea</taxon>
        <taxon>Libellulidae</taxon>
        <taxon>Ladona</taxon>
    </lineage>
</organism>
<feature type="region of interest" description="Disordered" evidence="1">
    <location>
        <begin position="57"/>
        <end position="124"/>
    </location>
</feature>
<dbReference type="AlphaFoldDB" id="A0A8K0NYB4"/>
<reference evidence="3" key="1">
    <citation type="submission" date="2013-04" db="EMBL/GenBank/DDBJ databases">
        <authorList>
            <person name="Qu J."/>
            <person name="Murali S.C."/>
            <person name="Bandaranaike D."/>
            <person name="Bellair M."/>
            <person name="Blankenburg K."/>
            <person name="Chao H."/>
            <person name="Dinh H."/>
            <person name="Doddapaneni H."/>
            <person name="Downs B."/>
            <person name="Dugan-Rocha S."/>
            <person name="Elkadiri S."/>
            <person name="Gnanaolivu R.D."/>
            <person name="Hernandez B."/>
            <person name="Javaid M."/>
            <person name="Jayaseelan J.C."/>
            <person name="Lee S."/>
            <person name="Li M."/>
            <person name="Ming W."/>
            <person name="Munidasa M."/>
            <person name="Muniz J."/>
            <person name="Nguyen L."/>
            <person name="Ongeri F."/>
            <person name="Osuji N."/>
            <person name="Pu L.-L."/>
            <person name="Puazo M."/>
            <person name="Qu C."/>
            <person name="Quiroz J."/>
            <person name="Raj R."/>
            <person name="Weissenberger G."/>
            <person name="Xin Y."/>
            <person name="Zou X."/>
            <person name="Han Y."/>
            <person name="Richards S."/>
            <person name="Worley K."/>
            <person name="Muzny D."/>
            <person name="Gibbs R."/>
        </authorList>
    </citation>
    <scope>NUCLEOTIDE SEQUENCE</scope>
    <source>
        <strain evidence="3">Sampled in the wild</strain>
    </source>
</reference>
<feature type="chain" id="PRO_5035462216" description="DUF4794 domain-containing protein" evidence="2">
    <location>
        <begin position="18"/>
        <end position="186"/>
    </location>
</feature>
<evidence type="ECO:0000313" key="3">
    <source>
        <dbReference type="EMBL" id="KAG8226222.1"/>
    </source>
</evidence>
<evidence type="ECO:0000256" key="2">
    <source>
        <dbReference type="SAM" id="SignalP"/>
    </source>
</evidence>
<proteinExistence type="predicted"/>
<dbReference type="OrthoDB" id="6750008at2759"/>
<feature type="signal peptide" evidence="2">
    <location>
        <begin position="1"/>
        <end position="17"/>
    </location>
</feature>
<name>A0A8K0NYB4_LADFU</name>
<comment type="caution">
    <text evidence="3">The sequence shown here is derived from an EMBL/GenBank/DDBJ whole genome shotgun (WGS) entry which is preliminary data.</text>
</comment>